<accession>A0A6P8R7I1</accession>
<dbReference type="CTD" id="112910840"/>
<evidence type="ECO:0000313" key="3">
    <source>
        <dbReference type="RefSeq" id="XP_033805777.1"/>
    </source>
</evidence>
<feature type="region of interest" description="Disordered" evidence="1">
    <location>
        <begin position="1"/>
        <end position="21"/>
    </location>
</feature>
<protein>
    <submittedName>
        <fullName evidence="3">Uncharacterized protein C13orf42 homolog</fullName>
    </submittedName>
</protein>
<name>A0A6P8R7I1_GEOSA</name>
<dbReference type="KEGG" id="gsh:117362842"/>
<dbReference type="Proteomes" id="UP000515159">
    <property type="component" value="Chromosome 6"/>
</dbReference>
<gene>
    <name evidence="3" type="primary">C6H13orf42</name>
</gene>
<dbReference type="RefSeq" id="XP_033805777.1">
    <property type="nucleotide sequence ID" value="XM_033949886.1"/>
</dbReference>
<dbReference type="InParanoid" id="A0A6P8R7I1"/>
<reference evidence="3" key="1">
    <citation type="submission" date="2025-08" db="UniProtKB">
        <authorList>
            <consortium name="RefSeq"/>
        </authorList>
    </citation>
    <scope>IDENTIFICATION</scope>
</reference>
<keyword evidence="2" id="KW-1185">Reference proteome</keyword>
<dbReference type="GeneID" id="117362842"/>
<sequence>MLKKIHSIFHPSSQSSNLTDGSSLYDGTNSIVRLVRSTSMYVIGERQQKSSETLKKYKSTTSIDSDCHRYKEDDDRAWMFSKTQDCLLYLQDLLALRKKYLNSLHNLKSMNTTSAVSHISSNSSKEGTRPLSSSKVCKIGASERKSSSPASDITDAIAYFDLVIADLDTERRLKIPAAEHQNADVDFDVATSSSEHNLHSNWILRAPRRRSVEASRTANAESQSSGSGNRRMRSQRRLERYPMYLPKAVEGAFNTLKFNPRSRKRE</sequence>
<organism evidence="2 3">
    <name type="scientific">Geotrypetes seraphini</name>
    <name type="common">Gaboon caecilian</name>
    <name type="synonym">Caecilia seraphini</name>
    <dbReference type="NCBI Taxonomy" id="260995"/>
    <lineage>
        <taxon>Eukaryota</taxon>
        <taxon>Metazoa</taxon>
        <taxon>Chordata</taxon>
        <taxon>Craniata</taxon>
        <taxon>Vertebrata</taxon>
        <taxon>Euteleostomi</taxon>
        <taxon>Amphibia</taxon>
        <taxon>Gymnophiona</taxon>
        <taxon>Geotrypetes</taxon>
    </lineage>
</organism>
<dbReference type="OrthoDB" id="8784811at2759"/>
<feature type="compositionally biased region" description="Polar residues" evidence="1">
    <location>
        <begin position="214"/>
        <end position="228"/>
    </location>
</feature>
<evidence type="ECO:0000313" key="2">
    <source>
        <dbReference type="Proteomes" id="UP000515159"/>
    </source>
</evidence>
<evidence type="ECO:0000256" key="1">
    <source>
        <dbReference type="SAM" id="MobiDB-lite"/>
    </source>
</evidence>
<proteinExistence type="predicted"/>
<feature type="region of interest" description="Disordered" evidence="1">
    <location>
        <begin position="209"/>
        <end position="243"/>
    </location>
</feature>
<dbReference type="AlphaFoldDB" id="A0A6P8R7I1"/>
<feature type="compositionally biased region" description="Polar residues" evidence="1">
    <location>
        <begin position="10"/>
        <end position="21"/>
    </location>
</feature>